<protein>
    <submittedName>
        <fullName evidence="1">Uncharacterized protein</fullName>
    </submittedName>
</protein>
<dbReference type="Proteomes" id="UP000712281">
    <property type="component" value="Unassembled WGS sequence"/>
</dbReference>
<evidence type="ECO:0000313" key="2">
    <source>
        <dbReference type="Proteomes" id="UP000712281"/>
    </source>
</evidence>
<comment type="caution">
    <text evidence="1">The sequence shown here is derived from an EMBL/GenBank/DDBJ whole genome shotgun (WGS) entry which is preliminary data.</text>
</comment>
<reference evidence="1" key="1">
    <citation type="submission" date="2019-12" db="EMBL/GenBank/DDBJ databases">
        <title>Genome sequencing and annotation of Brassica cretica.</title>
        <authorList>
            <person name="Studholme D.J."/>
            <person name="Sarris P.F."/>
        </authorList>
    </citation>
    <scope>NUCLEOTIDE SEQUENCE</scope>
    <source>
        <strain evidence="1">PFS-001/15</strain>
        <tissue evidence="1">Leaf</tissue>
    </source>
</reference>
<gene>
    <name evidence="1" type="ORF">F2Q68_00026763</name>
</gene>
<organism evidence="1 2">
    <name type="scientific">Brassica cretica</name>
    <name type="common">Mustard</name>
    <dbReference type="NCBI Taxonomy" id="69181"/>
    <lineage>
        <taxon>Eukaryota</taxon>
        <taxon>Viridiplantae</taxon>
        <taxon>Streptophyta</taxon>
        <taxon>Embryophyta</taxon>
        <taxon>Tracheophyta</taxon>
        <taxon>Spermatophyta</taxon>
        <taxon>Magnoliopsida</taxon>
        <taxon>eudicotyledons</taxon>
        <taxon>Gunneridae</taxon>
        <taxon>Pentapetalae</taxon>
        <taxon>rosids</taxon>
        <taxon>malvids</taxon>
        <taxon>Brassicales</taxon>
        <taxon>Brassicaceae</taxon>
        <taxon>Brassiceae</taxon>
        <taxon>Brassica</taxon>
    </lineage>
</organism>
<proteinExistence type="predicted"/>
<dbReference type="EMBL" id="QGKW02001911">
    <property type="protein sequence ID" value="KAF2565330.1"/>
    <property type="molecule type" value="Genomic_DNA"/>
</dbReference>
<evidence type="ECO:0000313" key="1">
    <source>
        <dbReference type="EMBL" id="KAF2565330.1"/>
    </source>
</evidence>
<dbReference type="AlphaFoldDB" id="A0A8S9I6D5"/>
<name>A0A8S9I6D5_BRACR</name>
<accession>A0A8S9I6D5</accession>
<sequence>MAALTTVVACSCPALSYMVSSTLFTWGTCRGRLGRGQCIPGPFGTSILGGLVLSPLLLESRFLFSGILDQFMDITILARPRWYGDVPRPCYGFPIGQLSPIGVTVPLQFCQDRCIHCVRHLYWVLIHGRSPTSAFCLTGGLIRSPSGPSCCSLGGRSCPCNSGVLGRHPVDMQRSISHGSTQVLLFTESPQLLVSKRNCQLAPRSILNLDQVIQSEVPFP</sequence>